<dbReference type="SUPFAM" id="SSF53474">
    <property type="entry name" value="alpha/beta-Hydrolases"/>
    <property type="match status" value="1"/>
</dbReference>
<evidence type="ECO:0000313" key="2">
    <source>
        <dbReference type="EMBL" id="KAD5317110.1"/>
    </source>
</evidence>
<gene>
    <name evidence="2" type="ORF">E3N88_17056</name>
</gene>
<dbReference type="Gene3D" id="3.40.50.11320">
    <property type="match status" value="1"/>
</dbReference>
<dbReference type="InterPro" id="IPR001563">
    <property type="entry name" value="Peptidase_S10"/>
</dbReference>
<organism evidence="2 3">
    <name type="scientific">Mikania micrantha</name>
    <name type="common">bitter vine</name>
    <dbReference type="NCBI Taxonomy" id="192012"/>
    <lineage>
        <taxon>Eukaryota</taxon>
        <taxon>Viridiplantae</taxon>
        <taxon>Streptophyta</taxon>
        <taxon>Embryophyta</taxon>
        <taxon>Tracheophyta</taxon>
        <taxon>Spermatophyta</taxon>
        <taxon>Magnoliopsida</taxon>
        <taxon>eudicotyledons</taxon>
        <taxon>Gunneridae</taxon>
        <taxon>Pentapetalae</taxon>
        <taxon>asterids</taxon>
        <taxon>campanulids</taxon>
        <taxon>Asterales</taxon>
        <taxon>Asteraceae</taxon>
        <taxon>Asteroideae</taxon>
        <taxon>Heliantheae alliance</taxon>
        <taxon>Eupatorieae</taxon>
        <taxon>Mikania</taxon>
    </lineage>
</organism>
<protein>
    <submittedName>
        <fullName evidence="2">Uncharacterized protein</fullName>
    </submittedName>
</protein>
<dbReference type="GO" id="GO:0004185">
    <property type="term" value="F:serine-type carboxypeptidase activity"/>
    <property type="evidence" value="ECO:0007669"/>
    <property type="project" value="InterPro"/>
</dbReference>
<dbReference type="AlphaFoldDB" id="A0A5N6NS92"/>
<name>A0A5N6NS92_9ASTR</name>
<keyword evidence="3" id="KW-1185">Reference proteome</keyword>
<dbReference type="Proteomes" id="UP000326396">
    <property type="component" value="Linkage Group LG17"/>
</dbReference>
<sequence>MFRKHYMFVSGDHDMNFSYVGTERWIKSLDLPIESPWNPWFVNNQVAGVLVMELHYTSPDEALAIVDAWLSSHDYLSDF</sequence>
<dbReference type="GO" id="GO:0006508">
    <property type="term" value="P:proteolysis"/>
    <property type="evidence" value="ECO:0007669"/>
    <property type="project" value="InterPro"/>
</dbReference>
<evidence type="ECO:0000313" key="3">
    <source>
        <dbReference type="Proteomes" id="UP000326396"/>
    </source>
</evidence>
<dbReference type="Pfam" id="PF00450">
    <property type="entry name" value="Peptidase_S10"/>
    <property type="match status" value="1"/>
</dbReference>
<comment type="similarity">
    <text evidence="1">Belongs to the peptidase S10 family.</text>
</comment>
<proteinExistence type="inferred from homology"/>
<accession>A0A5N6NS92</accession>
<dbReference type="OrthoDB" id="735686at2759"/>
<dbReference type="EMBL" id="SZYD01000009">
    <property type="protein sequence ID" value="KAD5317110.1"/>
    <property type="molecule type" value="Genomic_DNA"/>
</dbReference>
<reference evidence="2 3" key="1">
    <citation type="submission" date="2019-05" db="EMBL/GenBank/DDBJ databases">
        <title>Mikania micrantha, genome provides insights into the molecular mechanism of rapid growth.</title>
        <authorList>
            <person name="Liu B."/>
        </authorList>
    </citation>
    <scope>NUCLEOTIDE SEQUENCE [LARGE SCALE GENOMIC DNA]</scope>
    <source>
        <strain evidence="2">NLD-2019</strain>
        <tissue evidence="2">Leaf</tissue>
    </source>
</reference>
<dbReference type="InterPro" id="IPR029058">
    <property type="entry name" value="AB_hydrolase_fold"/>
</dbReference>
<evidence type="ECO:0000256" key="1">
    <source>
        <dbReference type="ARBA" id="ARBA00009431"/>
    </source>
</evidence>
<comment type="caution">
    <text evidence="2">The sequence shown here is derived from an EMBL/GenBank/DDBJ whole genome shotgun (WGS) entry which is preliminary data.</text>
</comment>